<dbReference type="GO" id="GO:0005384">
    <property type="term" value="F:manganese ion transmembrane transporter activity"/>
    <property type="evidence" value="ECO:0007669"/>
    <property type="project" value="UniProtKB-UniRule"/>
</dbReference>
<comment type="caution">
    <text evidence="9">The sequence shown here is derived from an EMBL/GenBank/DDBJ whole genome shotgun (WGS) entry which is preliminary data.</text>
</comment>
<evidence type="ECO:0000313" key="9">
    <source>
        <dbReference type="EMBL" id="PRR82731.1"/>
    </source>
</evidence>
<dbReference type="PANTHER" id="PTHR35529:SF1">
    <property type="entry name" value="MANGANESE EFFLUX PUMP MNTP-RELATED"/>
    <property type="match status" value="1"/>
</dbReference>
<dbReference type="EMBL" id="PVXQ01000013">
    <property type="protein sequence ID" value="PRR82731.1"/>
    <property type="molecule type" value="Genomic_DNA"/>
</dbReference>
<evidence type="ECO:0000256" key="6">
    <source>
        <dbReference type="ARBA" id="ARBA00023136"/>
    </source>
</evidence>
<comment type="subcellular location">
    <subcellularLocation>
        <location evidence="8">Cell membrane</location>
        <topology evidence="8">Multi-pass membrane protein</topology>
    </subcellularLocation>
</comment>
<dbReference type="Pfam" id="PF02659">
    <property type="entry name" value="Mntp"/>
    <property type="match status" value="1"/>
</dbReference>
<accession>A0A2T0BFQ5</accession>
<dbReference type="AlphaFoldDB" id="A0A2T0BFQ5"/>
<organism evidence="9 10">
    <name type="scientific">Clostridium vincentii</name>
    <dbReference type="NCBI Taxonomy" id="52704"/>
    <lineage>
        <taxon>Bacteria</taxon>
        <taxon>Bacillati</taxon>
        <taxon>Bacillota</taxon>
        <taxon>Clostridia</taxon>
        <taxon>Eubacteriales</taxon>
        <taxon>Clostridiaceae</taxon>
        <taxon>Clostridium</taxon>
    </lineage>
</organism>
<feature type="transmembrane region" description="Helical" evidence="8">
    <location>
        <begin position="6"/>
        <end position="28"/>
    </location>
</feature>
<feature type="transmembrane region" description="Helical" evidence="8">
    <location>
        <begin position="40"/>
        <end position="63"/>
    </location>
</feature>
<keyword evidence="10" id="KW-1185">Reference proteome</keyword>
<feature type="transmembrane region" description="Helical" evidence="8">
    <location>
        <begin position="69"/>
        <end position="87"/>
    </location>
</feature>
<dbReference type="InterPro" id="IPR003810">
    <property type="entry name" value="Mntp/YtaF"/>
</dbReference>
<dbReference type="InterPro" id="IPR036259">
    <property type="entry name" value="MFS_trans_sf"/>
</dbReference>
<reference evidence="9 10" key="1">
    <citation type="submission" date="2018-03" db="EMBL/GenBank/DDBJ databases">
        <title>Genome sequence of Clostridium vincentii DSM 10228.</title>
        <authorList>
            <person name="Poehlein A."/>
            <person name="Daniel R."/>
        </authorList>
    </citation>
    <scope>NUCLEOTIDE SEQUENCE [LARGE SCALE GENOMIC DNA]</scope>
    <source>
        <strain evidence="9 10">DSM 10228</strain>
    </source>
</reference>
<evidence type="ECO:0000256" key="1">
    <source>
        <dbReference type="ARBA" id="ARBA00022448"/>
    </source>
</evidence>
<comment type="function">
    <text evidence="8">Probably functions as a manganese efflux pump.</text>
</comment>
<comment type="similarity">
    <text evidence="8">Belongs to the MntP (TC 9.B.29) family.</text>
</comment>
<dbReference type="OrthoDB" id="9811590at2"/>
<dbReference type="InterPro" id="IPR022929">
    <property type="entry name" value="Put_MntP"/>
</dbReference>
<dbReference type="RefSeq" id="WP_106059531.1">
    <property type="nucleotide sequence ID" value="NZ_PVXQ01000013.1"/>
</dbReference>
<sequence length="188" mass="20576">MSLISIFLIGLGLAMDSFAVSLTVGMNTRKKDKWKMALKASIFFGVFQGVMPFLGWAIGISFADYIEKIDHWIAFILLVLIGGKMIFEAIKEDDTTEKVDKGYSNKRFLILAIATSIDALAVGISFAFLKVNILSAISIIAIITFIICMIGVYVGKVLCKIFGSKAEIIGGVILIIIGIKILIEHSFM</sequence>
<feature type="transmembrane region" description="Helical" evidence="8">
    <location>
        <begin position="166"/>
        <end position="183"/>
    </location>
</feature>
<keyword evidence="4 8" id="KW-1133">Transmembrane helix</keyword>
<evidence type="ECO:0000313" key="10">
    <source>
        <dbReference type="Proteomes" id="UP000239471"/>
    </source>
</evidence>
<keyword evidence="5 8" id="KW-0406">Ion transport</keyword>
<keyword evidence="1 8" id="KW-0813">Transport</keyword>
<dbReference type="HAMAP" id="MF_01521">
    <property type="entry name" value="MntP_pump"/>
    <property type="match status" value="1"/>
</dbReference>
<evidence type="ECO:0000256" key="7">
    <source>
        <dbReference type="ARBA" id="ARBA00023211"/>
    </source>
</evidence>
<dbReference type="GO" id="GO:0005886">
    <property type="term" value="C:plasma membrane"/>
    <property type="evidence" value="ECO:0007669"/>
    <property type="project" value="UniProtKB-SubCell"/>
</dbReference>
<evidence type="ECO:0000256" key="5">
    <source>
        <dbReference type="ARBA" id="ARBA00023065"/>
    </source>
</evidence>
<keyword evidence="3 8" id="KW-0812">Transmembrane</keyword>
<dbReference type="PANTHER" id="PTHR35529">
    <property type="entry name" value="MANGANESE EFFLUX PUMP MNTP-RELATED"/>
    <property type="match status" value="1"/>
</dbReference>
<proteinExistence type="inferred from homology"/>
<evidence type="ECO:0000256" key="8">
    <source>
        <dbReference type="HAMAP-Rule" id="MF_01521"/>
    </source>
</evidence>
<evidence type="ECO:0000256" key="2">
    <source>
        <dbReference type="ARBA" id="ARBA00022475"/>
    </source>
</evidence>
<dbReference type="SUPFAM" id="SSF103473">
    <property type="entry name" value="MFS general substrate transporter"/>
    <property type="match status" value="1"/>
</dbReference>
<keyword evidence="6 8" id="KW-0472">Membrane</keyword>
<feature type="transmembrane region" description="Helical" evidence="8">
    <location>
        <begin position="108"/>
        <end position="127"/>
    </location>
</feature>
<protein>
    <recommendedName>
        <fullName evidence="8">Putative manganese efflux pump MntP</fullName>
    </recommendedName>
</protein>
<keyword evidence="7 8" id="KW-0464">Manganese</keyword>
<evidence type="ECO:0000256" key="3">
    <source>
        <dbReference type="ARBA" id="ARBA00022692"/>
    </source>
</evidence>
<name>A0A2T0BFQ5_9CLOT</name>
<dbReference type="Proteomes" id="UP000239471">
    <property type="component" value="Unassembled WGS sequence"/>
</dbReference>
<keyword evidence="2 8" id="KW-1003">Cell membrane</keyword>
<gene>
    <name evidence="9" type="primary">mntP_2</name>
    <name evidence="8" type="synonym">mntP</name>
    <name evidence="9" type="ORF">CLVI_15410</name>
</gene>
<feature type="transmembrane region" description="Helical" evidence="8">
    <location>
        <begin position="133"/>
        <end position="154"/>
    </location>
</feature>
<evidence type="ECO:0000256" key="4">
    <source>
        <dbReference type="ARBA" id="ARBA00022989"/>
    </source>
</evidence>